<evidence type="ECO:0000313" key="7">
    <source>
        <dbReference type="EMBL" id="MFD2673875.1"/>
    </source>
</evidence>
<keyword evidence="3" id="KW-0813">Transport</keyword>
<keyword evidence="8" id="KW-1185">Reference proteome</keyword>
<comment type="subcellular location">
    <subcellularLocation>
        <location evidence="1">Cell envelope</location>
    </subcellularLocation>
</comment>
<gene>
    <name evidence="7" type="ORF">ACFSUQ_00940</name>
</gene>
<reference evidence="8" key="1">
    <citation type="journal article" date="2019" name="Int. J. Syst. Evol. Microbiol.">
        <title>The Global Catalogue of Microorganisms (GCM) 10K type strain sequencing project: providing services to taxonomists for standard genome sequencing and annotation.</title>
        <authorList>
            <consortium name="The Broad Institute Genomics Platform"/>
            <consortium name="The Broad Institute Genome Sequencing Center for Infectious Disease"/>
            <person name="Wu L."/>
            <person name="Ma J."/>
        </authorList>
    </citation>
    <scope>NUCLEOTIDE SEQUENCE [LARGE SCALE GENOMIC DNA]</scope>
    <source>
        <strain evidence="8">TISTR 1511</strain>
    </source>
</reference>
<dbReference type="EMBL" id="JBHUNF010000001">
    <property type="protein sequence ID" value="MFD2673875.1"/>
    <property type="molecule type" value="Genomic_DNA"/>
</dbReference>
<evidence type="ECO:0000259" key="6">
    <source>
        <dbReference type="PROSITE" id="PS50983"/>
    </source>
</evidence>
<feature type="signal peptide" evidence="5">
    <location>
        <begin position="1"/>
        <end position="26"/>
    </location>
</feature>
<dbReference type="SUPFAM" id="SSF53807">
    <property type="entry name" value="Helical backbone' metal receptor"/>
    <property type="match status" value="1"/>
</dbReference>
<dbReference type="InterPro" id="IPR002491">
    <property type="entry name" value="ABC_transptr_periplasmic_BD"/>
</dbReference>
<evidence type="ECO:0000256" key="5">
    <source>
        <dbReference type="SAM" id="SignalP"/>
    </source>
</evidence>
<evidence type="ECO:0000256" key="1">
    <source>
        <dbReference type="ARBA" id="ARBA00004196"/>
    </source>
</evidence>
<feature type="domain" description="Fe/B12 periplasmic-binding" evidence="6">
    <location>
        <begin position="62"/>
        <end position="321"/>
    </location>
</feature>
<proteinExistence type="inferred from homology"/>
<dbReference type="PROSITE" id="PS51257">
    <property type="entry name" value="PROKAR_LIPOPROTEIN"/>
    <property type="match status" value="1"/>
</dbReference>
<comment type="similarity">
    <text evidence="2">Belongs to the bacterial solute-binding protein 8 family.</text>
</comment>
<dbReference type="Gene3D" id="3.40.50.1980">
    <property type="entry name" value="Nitrogenase molybdenum iron protein domain"/>
    <property type="match status" value="2"/>
</dbReference>
<accession>A0ABW5RGX6</accession>
<dbReference type="RefSeq" id="WP_066055110.1">
    <property type="nucleotide sequence ID" value="NZ_JBHUNF010000001.1"/>
</dbReference>
<evidence type="ECO:0000256" key="4">
    <source>
        <dbReference type="ARBA" id="ARBA00022729"/>
    </source>
</evidence>
<evidence type="ECO:0000256" key="2">
    <source>
        <dbReference type="ARBA" id="ARBA00008814"/>
    </source>
</evidence>
<name>A0ABW5RGX6_9MICO</name>
<dbReference type="PANTHER" id="PTHR30532:SF28">
    <property type="entry name" value="PETROBACTIN-BINDING PROTEIN YCLQ"/>
    <property type="match status" value="1"/>
</dbReference>
<dbReference type="PANTHER" id="PTHR30532">
    <property type="entry name" value="IRON III DICITRATE-BINDING PERIPLASMIC PROTEIN"/>
    <property type="match status" value="1"/>
</dbReference>
<dbReference type="PROSITE" id="PS50983">
    <property type="entry name" value="FE_B12_PBP"/>
    <property type="match status" value="1"/>
</dbReference>
<comment type="caution">
    <text evidence="7">The sequence shown here is derived from an EMBL/GenBank/DDBJ whole genome shotgun (WGS) entry which is preliminary data.</text>
</comment>
<feature type="chain" id="PRO_5045498203" evidence="5">
    <location>
        <begin position="27"/>
        <end position="321"/>
    </location>
</feature>
<dbReference type="InterPro" id="IPR051313">
    <property type="entry name" value="Bact_iron-sidero_bind"/>
</dbReference>
<protein>
    <submittedName>
        <fullName evidence="7">Siderophore ABC transporter substrate-binding protein</fullName>
    </submittedName>
</protein>
<dbReference type="CDD" id="cd01140">
    <property type="entry name" value="FatB"/>
    <property type="match status" value="1"/>
</dbReference>
<sequence>MRTRRIALAATAVAAMFGLTACGAGASGSDNQGGGAAPVEGADLAIQVADGSEVTLEATPQRVVVLDYASLDTINAIGAGDAVVGVPQKTLPESLKSYKDTTDVGTLKETDFEAVAAADPDLIIISTRQADNQAKFEEIAPTVNLSADPKNFIESSITRVEDLAGVFGKQNEVADKVDALKKQVEDLKAKAKESGPTMFVMSSGGKLSTYGPGSRYGFIYDELGFTPAATDIKNDEGHGQEISFEYVAEKNPESMLVIDRDAAIGKPGQAAEQVLDNALVKSTKAAKNEKITYLDGVNWYLVTGGLDTLPSLLTELSDSLK</sequence>
<evidence type="ECO:0000313" key="8">
    <source>
        <dbReference type="Proteomes" id="UP001597453"/>
    </source>
</evidence>
<dbReference type="InterPro" id="IPR033870">
    <property type="entry name" value="FatB"/>
</dbReference>
<keyword evidence="4 5" id="KW-0732">Signal</keyword>
<evidence type="ECO:0000256" key="3">
    <source>
        <dbReference type="ARBA" id="ARBA00022448"/>
    </source>
</evidence>
<organism evidence="7 8">
    <name type="scientific">Gulosibacter bifidus</name>
    <dbReference type="NCBI Taxonomy" id="272239"/>
    <lineage>
        <taxon>Bacteria</taxon>
        <taxon>Bacillati</taxon>
        <taxon>Actinomycetota</taxon>
        <taxon>Actinomycetes</taxon>
        <taxon>Micrococcales</taxon>
        <taxon>Microbacteriaceae</taxon>
        <taxon>Gulosibacter</taxon>
    </lineage>
</organism>
<dbReference type="Pfam" id="PF01497">
    <property type="entry name" value="Peripla_BP_2"/>
    <property type="match status" value="1"/>
</dbReference>
<dbReference type="Proteomes" id="UP001597453">
    <property type="component" value="Unassembled WGS sequence"/>
</dbReference>